<dbReference type="EC" id="7.1.1.9" evidence="19"/>
<evidence type="ECO:0000256" key="9">
    <source>
        <dbReference type="ARBA" id="ARBA00022967"/>
    </source>
</evidence>
<feature type="transmembrane region" description="Helical" evidence="20">
    <location>
        <begin position="99"/>
        <end position="117"/>
    </location>
</feature>
<keyword evidence="13 19" id="KW-0186">Copper</keyword>
<dbReference type="InterPro" id="IPR036909">
    <property type="entry name" value="Cyt_c-like_dom_sf"/>
</dbReference>
<dbReference type="InterPro" id="IPR011759">
    <property type="entry name" value="Cyt_c_oxidase_su2_TM_dom"/>
</dbReference>
<evidence type="ECO:0000256" key="14">
    <source>
        <dbReference type="ARBA" id="ARBA00023136"/>
    </source>
</evidence>
<feature type="domain" description="Cytochrome c" evidence="24">
    <location>
        <begin position="293"/>
        <end position="376"/>
    </location>
</feature>
<dbReference type="InterPro" id="IPR036257">
    <property type="entry name" value="Cyt_c_oxidase_su2_TM_sf"/>
</dbReference>
<dbReference type="PANTHER" id="PTHR22888:SF9">
    <property type="entry name" value="CYTOCHROME C OXIDASE SUBUNIT 2"/>
    <property type="match status" value="1"/>
</dbReference>
<comment type="caution">
    <text evidence="25">The sequence shown here is derived from an EMBL/GenBank/DDBJ whole genome shotgun (WGS) entry which is preliminary data.</text>
</comment>
<dbReference type="InterPro" id="IPR008972">
    <property type="entry name" value="Cupredoxin"/>
</dbReference>
<dbReference type="PRINTS" id="PR01166">
    <property type="entry name" value="CYCOXIDASEII"/>
</dbReference>
<keyword evidence="9" id="KW-1278">Translocase</keyword>
<dbReference type="Pfam" id="PF02790">
    <property type="entry name" value="COX2_TM"/>
    <property type="match status" value="1"/>
</dbReference>
<keyword evidence="12 17" id="KW-0408">Iron</keyword>
<reference evidence="25 26" key="1">
    <citation type="submission" date="2021-11" db="EMBL/GenBank/DDBJ databases">
        <authorList>
            <person name="Huq M.A."/>
        </authorList>
    </citation>
    <scope>NUCLEOTIDE SEQUENCE [LARGE SCALE GENOMIC DNA]</scope>
    <source>
        <strain evidence="25 26">MAHUQ-52</strain>
    </source>
</reference>
<dbReference type="InterPro" id="IPR002429">
    <property type="entry name" value="CcO_II-like_C"/>
</dbReference>
<comment type="catalytic activity">
    <reaction evidence="16 19">
        <text>4 Fe(II)-[cytochrome c] + O2 + 8 H(+)(in) = 4 Fe(III)-[cytochrome c] + 2 H2O + 4 H(+)(out)</text>
        <dbReference type="Rhea" id="RHEA:11436"/>
        <dbReference type="Rhea" id="RHEA-COMP:10350"/>
        <dbReference type="Rhea" id="RHEA-COMP:14399"/>
        <dbReference type="ChEBI" id="CHEBI:15377"/>
        <dbReference type="ChEBI" id="CHEBI:15378"/>
        <dbReference type="ChEBI" id="CHEBI:15379"/>
        <dbReference type="ChEBI" id="CHEBI:29033"/>
        <dbReference type="ChEBI" id="CHEBI:29034"/>
        <dbReference type="EC" id="7.1.1.9"/>
    </reaction>
</comment>
<evidence type="ECO:0000256" key="1">
    <source>
        <dbReference type="ARBA" id="ARBA00004141"/>
    </source>
</evidence>
<accession>A0ABS8IMP2</accession>
<dbReference type="SUPFAM" id="SSF49503">
    <property type="entry name" value="Cupredoxins"/>
    <property type="match status" value="1"/>
</dbReference>
<keyword evidence="7 18" id="KW-0812">Transmembrane</keyword>
<gene>
    <name evidence="25" type="primary">coxB</name>
    <name evidence="25" type="ORF">LMJ30_01770</name>
</gene>
<evidence type="ECO:0000259" key="23">
    <source>
        <dbReference type="PROSITE" id="PS50999"/>
    </source>
</evidence>
<feature type="domain" description="Cytochrome oxidase subunit II copper A binding" evidence="22">
    <location>
        <begin position="128"/>
        <end position="273"/>
    </location>
</feature>
<dbReference type="InterPro" id="IPR014222">
    <property type="entry name" value="Cyt_c_oxidase_su2"/>
</dbReference>
<comment type="cofactor">
    <cofactor evidence="19">
        <name>Cu cation</name>
        <dbReference type="ChEBI" id="CHEBI:23378"/>
    </cofactor>
    <text evidence="19">Binds a copper A center.</text>
</comment>
<keyword evidence="21" id="KW-0732">Signal</keyword>
<feature type="chain" id="PRO_5046545219" description="Cytochrome c oxidase subunit 2" evidence="21">
    <location>
        <begin position="28"/>
        <end position="395"/>
    </location>
</feature>
<dbReference type="Pfam" id="PF00116">
    <property type="entry name" value="COX2"/>
    <property type="match status" value="1"/>
</dbReference>
<dbReference type="Proteomes" id="UP001198701">
    <property type="component" value="Unassembled WGS sequence"/>
</dbReference>
<dbReference type="PROSITE" id="PS51007">
    <property type="entry name" value="CYTC"/>
    <property type="match status" value="1"/>
</dbReference>
<evidence type="ECO:0000256" key="17">
    <source>
        <dbReference type="PROSITE-ProRule" id="PRU00433"/>
    </source>
</evidence>
<organism evidence="25 26">
    <name type="scientific">Massilia agrisoli</name>
    <dbReference type="NCBI Taxonomy" id="2892444"/>
    <lineage>
        <taxon>Bacteria</taxon>
        <taxon>Pseudomonadati</taxon>
        <taxon>Pseudomonadota</taxon>
        <taxon>Betaproteobacteria</taxon>
        <taxon>Burkholderiales</taxon>
        <taxon>Oxalobacteraceae</taxon>
        <taxon>Telluria group</taxon>
        <taxon>Massilia</taxon>
    </lineage>
</organism>
<evidence type="ECO:0000256" key="2">
    <source>
        <dbReference type="ARBA" id="ARBA00004418"/>
    </source>
</evidence>
<evidence type="ECO:0000256" key="11">
    <source>
        <dbReference type="ARBA" id="ARBA00022989"/>
    </source>
</evidence>
<dbReference type="Gene3D" id="1.10.287.90">
    <property type="match status" value="1"/>
</dbReference>
<dbReference type="Gene3D" id="2.60.40.420">
    <property type="entry name" value="Cupredoxins - blue copper proteins"/>
    <property type="match status" value="1"/>
</dbReference>
<name>A0ABS8IMP2_9BURK</name>
<evidence type="ECO:0000256" key="15">
    <source>
        <dbReference type="ARBA" id="ARBA00024688"/>
    </source>
</evidence>
<dbReference type="InterPro" id="IPR009056">
    <property type="entry name" value="Cyt_c-like_dom"/>
</dbReference>
<dbReference type="Gene3D" id="1.10.760.10">
    <property type="entry name" value="Cytochrome c-like domain"/>
    <property type="match status" value="1"/>
</dbReference>
<comment type="function">
    <text evidence="15 19">Subunits I and II form the functional core of the enzyme complex. Electrons originating in cytochrome c are transferred via heme a and Cu(A) to the binuclear center formed by heme a3 and Cu(B).</text>
</comment>
<dbReference type="Pfam" id="PF00034">
    <property type="entry name" value="Cytochrom_C"/>
    <property type="match status" value="1"/>
</dbReference>
<evidence type="ECO:0000256" key="5">
    <source>
        <dbReference type="ARBA" id="ARBA00022617"/>
    </source>
</evidence>
<evidence type="ECO:0000259" key="22">
    <source>
        <dbReference type="PROSITE" id="PS50857"/>
    </source>
</evidence>
<dbReference type="InterPro" id="IPR001505">
    <property type="entry name" value="Copper_CuA"/>
</dbReference>
<dbReference type="SUPFAM" id="SSF81464">
    <property type="entry name" value="Cytochrome c oxidase subunit II-like, transmembrane region"/>
    <property type="match status" value="1"/>
</dbReference>
<evidence type="ECO:0000256" key="4">
    <source>
        <dbReference type="ARBA" id="ARBA00022448"/>
    </source>
</evidence>
<keyword evidence="14 20" id="KW-0472">Membrane</keyword>
<evidence type="ECO:0000256" key="3">
    <source>
        <dbReference type="ARBA" id="ARBA00007866"/>
    </source>
</evidence>
<dbReference type="NCBIfam" id="TIGR02866">
    <property type="entry name" value="CoxB"/>
    <property type="match status" value="1"/>
</dbReference>
<evidence type="ECO:0000256" key="7">
    <source>
        <dbReference type="ARBA" id="ARBA00022692"/>
    </source>
</evidence>
<feature type="domain" description="Cytochrome oxidase subunit II transmembrane region profile" evidence="23">
    <location>
        <begin position="32"/>
        <end position="127"/>
    </location>
</feature>
<keyword evidence="6 18" id="KW-0679">Respiratory chain</keyword>
<evidence type="ECO:0000313" key="25">
    <source>
        <dbReference type="EMBL" id="MCC6069684.1"/>
    </source>
</evidence>
<sequence length="395" mass="43022">MTYAKRLQVLMLGLAVTAAGLPALAVAQVQGRPVENQLNLQMPVTRIADEINTLHTWMMIVCLVIFVAVFGVMFYSVFKHRRSQGHKAATFHESTAVEIAWTVVPFLIVIGMALPATKTVVAMKDTSNADLTIKVTGMQWKWGYDYLKGEGEGISFLSALSTPRSQVGEPGVAATEARTENYLMEVDNEVVVPVNKKVRLVLTANDVIHAWTIPAFGVKQDAIPGFVRDTWFKAEKIGTYRGNCVELCGKEHAFMPIVVRVVSDADYSAWVAGKKKEMAALADDPSKVWTIDELKTKGETVYNANCVACHQANGKGVPGAFAPLDGSALVLGPKGPQIDVLLNGQKSGKYPSEMPAWKQLSDSDIAAVITYTRNNWSNKASENIVQPAEVLAARK</sequence>
<evidence type="ECO:0000256" key="13">
    <source>
        <dbReference type="ARBA" id="ARBA00023008"/>
    </source>
</evidence>
<dbReference type="InterPro" id="IPR045187">
    <property type="entry name" value="CcO_II"/>
</dbReference>
<comment type="subcellular location">
    <subcellularLocation>
        <location evidence="18">Cell membrane</location>
        <topology evidence="18">Multi-pass membrane protein</topology>
    </subcellularLocation>
    <subcellularLocation>
        <location evidence="1">Membrane</location>
        <topology evidence="1">Multi-pass membrane protein</topology>
    </subcellularLocation>
    <subcellularLocation>
        <location evidence="2">Periplasm</location>
    </subcellularLocation>
</comment>
<evidence type="ECO:0000256" key="12">
    <source>
        <dbReference type="ARBA" id="ARBA00023004"/>
    </source>
</evidence>
<evidence type="ECO:0000256" key="8">
    <source>
        <dbReference type="ARBA" id="ARBA00022723"/>
    </source>
</evidence>
<keyword evidence="26" id="KW-1185">Reference proteome</keyword>
<dbReference type="PROSITE" id="PS50857">
    <property type="entry name" value="COX2_CUA"/>
    <property type="match status" value="1"/>
</dbReference>
<evidence type="ECO:0000313" key="26">
    <source>
        <dbReference type="Proteomes" id="UP001198701"/>
    </source>
</evidence>
<dbReference type="PANTHER" id="PTHR22888">
    <property type="entry name" value="CYTOCHROME C OXIDASE, SUBUNIT II"/>
    <property type="match status" value="1"/>
</dbReference>
<dbReference type="PROSITE" id="PS50999">
    <property type="entry name" value="COX2_TM"/>
    <property type="match status" value="1"/>
</dbReference>
<keyword evidence="11 20" id="KW-1133">Transmembrane helix</keyword>
<evidence type="ECO:0000256" key="20">
    <source>
        <dbReference type="SAM" id="Phobius"/>
    </source>
</evidence>
<keyword evidence="4 18" id="KW-0813">Transport</keyword>
<evidence type="ECO:0000259" key="24">
    <source>
        <dbReference type="PROSITE" id="PS51007"/>
    </source>
</evidence>
<evidence type="ECO:0000256" key="10">
    <source>
        <dbReference type="ARBA" id="ARBA00022982"/>
    </source>
</evidence>
<comment type="similarity">
    <text evidence="3 18">Belongs to the cytochrome c oxidase subunit 2 family.</text>
</comment>
<protein>
    <recommendedName>
        <fullName evidence="19">Cytochrome c oxidase subunit 2</fullName>
        <ecNumber evidence="19">7.1.1.9</ecNumber>
    </recommendedName>
</protein>
<dbReference type="EMBL" id="JAJHPV010000004">
    <property type="protein sequence ID" value="MCC6069684.1"/>
    <property type="molecule type" value="Genomic_DNA"/>
</dbReference>
<keyword evidence="10 18" id="KW-0249">Electron transport</keyword>
<keyword evidence="8 17" id="KW-0479">Metal-binding</keyword>
<dbReference type="RefSeq" id="WP_229430619.1">
    <property type="nucleotide sequence ID" value="NZ_JAJHPV010000004.1"/>
</dbReference>
<dbReference type="PROSITE" id="PS00078">
    <property type="entry name" value="COX2"/>
    <property type="match status" value="1"/>
</dbReference>
<evidence type="ECO:0000256" key="19">
    <source>
        <dbReference type="RuleBase" id="RU004024"/>
    </source>
</evidence>
<feature type="signal peptide" evidence="21">
    <location>
        <begin position="1"/>
        <end position="27"/>
    </location>
</feature>
<evidence type="ECO:0000256" key="6">
    <source>
        <dbReference type="ARBA" id="ARBA00022660"/>
    </source>
</evidence>
<proteinExistence type="inferred from homology"/>
<dbReference type="SUPFAM" id="SSF46626">
    <property type="entry name" value="Cytochrome c"/>
    <property type="match status" value="1"/>
</dbReference>
<evidence type="ECO:0000256" key="18">
    <source>
        <dbReference type="RuleBase" id="RU000456"/>
    </source>
</evidence>
<feature type="transmembrane region" description="Helical" evidence="20">
    <location>
        <begin position="55"/>
        <end position="78"/>
    </location>
</feature>
<keyword evidence="5 17" id="KW-0349">Heme</keyword>
<evidence type="ECO:0000256" key="16">
    <source>
        <dbReference type="ARBA" id="ARBA00047816"/>
    </source>
</evidence>
<evidence type="ECO:0000256" key="21">
    <source>
        <dbReference type="SAM" id="SignalP"/>
    </source>
</evidence>